<protein>
    <submittedName>
        <fullName evidence="1">Uncharacterized protein</fullName>
    </submittedName>
</protein>
<dbReference type="OrthoDB" id="4360026at2759"/>
<dbReference type="Proteomes" id="UP000091918">
    <property type="component" value="Unassembled WGS sequence"/>
</dbReference>
<name>A0A1B7P8T6_9EURO</name>
<accession>A0A1B7P8T6</accession>
<dbReference type="AlphaFoldDB" id="A0A1B7P8T6"/>
<reference evidence="1 2" key="1">
    <citation type="submission" date="2015-07" db="EMBL/GenBank/DDBJ databases">
        <title>Emmonsia species relationships and genome sequence.</title>
        <authorList>
            <person name="Cuomo C.A."/>
            <person name="Schwartz I.S."/>
            <person name="Kenyon C."/>
            <person name="de Hoog G.S."/>
            <person name="Govender N.P."/>
            <person name="Botha A."/>
            <person name="Moreno L."/>
            <person name="de Vries M."/>
            <person name="Munoz J.F."/>
            <person name="Stielow J.B."/>
        </authorList>
    </citation>
    <scope>NUCLEOTIDE SEQUENCE [LARGE SCALE GENOMIC DNA]</scope>
    <source>
        <strain evidence="1 2">CBS 136260</strain>
    </source>
</reference>
<keyword evidence="2" id="KW-1185">Reference proteome</keyword>
<comment type="caution">
    <text evidence="1">The sequence shown here is derived from an EMBL/GenBank/DDBJ whole genome shotgun (WGS) entry which is preliminary data.</text>
</comment>
<organism evidence="1 2">
    <name type="scientific">Emergomyces africanus</name>
    <dbReference type="NCBI Taxonomy" id="1955775"/>
    <lineage>
        <taxon>Eukaryota</taxon>
        <taxon>Fungi</taxon>
        <taxon>Dikarya</taxon>
        <taxon>Ascomycota</taxon>
        <taxon>Pezizomycotina</taxon>
        <taxon>Eurotiomycetes</taxon>
        <taxon>Eurotiomycetidae</taxon>
        <taxon>Onygenales</taxon>
        <taxon>Ajellomycetaceae</taxon>
        <taxon>Emergomyces</taxon>
    </lineage>
</organism>
<proteinExistence type="predicted"/>
<evidence type="ECO:0000313" key="1">
    <source>
        <dbReference type="EMBL" id="OAX85454.1"/>
    </source>
</evidence>
<gene>
    <name evidence="1" type="ORF">ACJ72_00180</name>
</gene>
<sequence length="201" mass="22842">MDLFRPNSLGLAVVGIGLTSIIFKIDEDRAVKKAKISILSKISLNPTTSNTQYMSDINRVPGRHRSSKYFGRRVSTQTCGLWSVQLAAENDLTARIEILRQGWIIYSAAVWQVHKCSFFDLEIPQRPKPQALFKTDKRFCGRIIENAPSFSVNDKARDMHRLDHPSTAGSHFVTMILQWDALILLVDCRPSYVAYFTQIPK</sequence>
<evidence type="ECO:0000313" key="2">
    <source>
        <dbReference type="Proteomes" id="UP000091918"/>
    </source>
</evidence>
<dbReference type="EMBL" id="LGUA01000008">
    <property type="protein sequence ID" value="OAX85454.1"/>
    <property type="molecule type" value="Genomic_DNA"/>
</dbReference>